<dbReference type="OrthoDB" id="9802795at2"/>
<evidence type="ECO:0000256" key="5">
    <source>
        <dbReference type="HAMAP-Rule" id="MF_00378"/>
    </source>
</evidence>
<sequence length="389" mass="43843">MILTVSELNEQAKSLLETNFGSIEVSGEVSRFIENKSSKHWYFTLKDEKGAISCAMFSFNNKKIKFSIKDGMKVVASGKVSLYVPNGGYQLVASSLRIEGVGELELAFKQLKEKLEKEGLFKPEHKKPLPKFPTKIAIITSATSAAYQDMLRVAKDRCEFCQIYLYNSLMQGESAANSVIKALQKADKAGYDAIVIARGGGSKEDLWCFNDESLARAIFASQTPIISAVGHEIDFSISDFVSDHRSLTPTASMVDLLPDKMSLYQEIDSDYDRLNEMVYKKILACENWVKHLEIELKNKALGKKIEQSFKDIENLRFKIHSLFKAKFSKFQNELSLKEAVFAEKNQLFSAVKNYIQVQKDGKNISLKELKSGDLVELYSQDDKKQAVIK</sequence>
<dbReference type="InterPro" id="IPR020579">
    <property type="entry name" value="Exonuc_VII_lsu_C"/>
</dbReference>
<dbReference type="NCBIfam" id="TIGR00237">
    <property type="entry name" value="xseA"/>
    <property type="match status" value="1"/>
</dbReference>
<comment type="subunit">
    <text evidence="5">Heterooligomer composed of large and small subunits.</text>
</comment>
<dbReference type="GO" id="GO:0005737">
    <property type="term" value="C:cytoplasm"/>
    <property type="evidence" value="ECO:0007669"/>
    <property type="project" value="UniProtKB-SubCell"/>
</dbReference>
<keyword evidence="1 5" id="KW-0963">Cytoplasm</keyword>
<gene>
    <name evidence="5 9" type="primary">xseA</name>
    <name evidence="9" type="ORF">ERS672216_00086</name>
</gene>
<evidence type="ECO:0000256" key="3">
    <source>
        <dbReference type="ARBA" id="ARBA00022801"/>
    </source>
</evidence>
<accession>A0A128EC00</accession>
<feature type="domain" description="Exonuclease VII large subunit C-terminal" evidence="7">
    <location>
        <begin position="120"/>
        <end position="344"/>
    </location>
</feature>
<dbReference type="RefSeq" id="WP_075539848.1">
    <property type="nucleotide sequence ID" value="NZ_CP053844.1"/>
</dbReference>
<comment type="subcellular location">
    <subcellularLocation>
        <location evidence="5 6">Cytoplasm</location>
    </subcellularLocation>
</comment>
<dbReference type="CDD" id="cd04489">
    <property type="entry name" value="ExoVII_LU_OBF"/>
    <property type="match status" value="1"/>
</dbReference>
<protein>
    <recommendedName>
        <fullName evidence="5">Exodeoxyribonuclease 7 large subunit</fullName>
        <ecNumber evidence="5">3.1.11.6</ecNumber>
    </recommendedName>
    <alternativeName>
        <fullName evidence="5">Exodeoxyribonuclease VII large subunit</fullName>
        <shortName evidence="5">Exonuclease VII large subunit</shortName>
    </alternativeName>
</protein>
<name>A0A128EC00_9BACT</name>
<comment type="catalytic activity">
    <reaction evidence="5 6">
        <text>Exonucleolytic cleavage in either 5'- to 3'- or 3'- to 5'-direction to yield nucleoside 5'-phosphates.</text>
        <dbReference type="EC" id="3.1.11.6"/>
    </reaction>
</comment>
<keyword evidence="4 5" id="KW-0269">Exonuclease</keyword>
<evidence type="ECO:0000256" key="1">
    <source>
        <dbReference type="ARBA" id="ARBA00022490"/>
    </source>
</evidence>
<organism evidence="9 10">
    <name type="scientific">Campylobacter geochelonis</name>
    <dbReference type="NCBI Taxonomy" id="1780362"/>
    <lineage>
        <taxon>Bacteria</taxon>
        <taxon>Pseudomonadati</taxon>
        <taxon>Campylobacterota</taxon>
        <taxon>Epsilonproteobacteria</taxon>
        <taxon>Campylobacterales</taxon>
        <taxon>Campylobacteraceae</taxon>
        <taxon>Campylobacter</taxon>
    </lineage>
</organism>
<keyword evidence="3 5" id="KW-0378">Hydrolase</keyword>
<proteinExistence type="inferred from homology"/>
<dbReference type="GO" id="GO:0008855">
    <property type="term" value="F:exodeoxyribonuclease VII activity"/>
    <property type="evidence" value="ECO:0007669"/>
    <property type="project" value="UniProtKB-UniRule"/>
</dbReference>
<dbReference type="Proteomes" id="UP000069632">
    <property type="component" value="Unassembled WGS sequence"/>
</dbReference>
<evidence type="ECO:0000256" key="2">
    <source>
        <dbReference type="ARBA" id="ARBA00022722"/>
    </source>
</evidence>
<evidence type="ECO:0000259" key="8">
    <source>
        <dbReference type="Pfam" id="PF13742"/>
    </source>
</evidence>
<dbReference type="PANTHER" id="PTHR30008">
    <property type="entry name" value="EXODEOXYRIBONUCLEASE 7 LARGE SUBUNIT"/>
    <property type="match status" value="1"/>
</dbReference>
<dbReference type="InterPro" id="IPR025824">
    <property type="entry name" value="OB-fold_nuc-bd_dom"/>
</dbReference>
<dbReference type="EMBL" id="FIZP01000001">
    <property type="protein sequence ID" value="CZE45892.1"/>
    <property type="molecule type" value="Genomic_DNA"/>
</dbReference>
<dbReference type="InterPro" id="IPR003753">
    <property type="entry name" value="Exonuc_VII_L"/>
</dbReference>
<dbReference type="PANTHER" id="PTHR30008:SF0">
    <property type="entry name" value="EXODEOXYRIBONUCLEASE 7 LARGE SUBUNIT"/>
    <property type="match status" value="1"/>
</dbReference>
<dbReference type="Pfam" id="PF13742">
    <property type="entry name" value="tRNA_anti_2"/>
    <property type="match status" value="1"/>
</dbReference>
<dbReference type="GO" id="GO:0003676">
    <property type="term" value="F:nucleic acid binding"/>
    <property type="evidence" value="ECO:0007669"/>
    <property type="project" value="InterPro"/>
</dbReference>
<dbReference type="Pfam" id="PF02601">
    <property type="entry name" value="Exonuc_VII_L"/>
    <property type="match status" value="1"/>
</dbReference>
<feature type="domain" description="OB-fold nucleic acid binding" evidence="8">
    <location>
        <begin position="3"/>
        <end position="96"/>
    </location>
</feature>
<dbReference type="AlphaFoldDB" id="A0A128EC00"/>
<evidence type="ECO:0000313" key="10">
    <source>
        <dbReference type="Proteomes" id="UP000069632"/>
    </source>
</evidence>
<evidence type="ECO:0000259" key="7">
    <source>
        <dbReference type="Pfam" id="PF02601"/>
    </source>
</evidence>
<dbReference type="HAMAP" id="MF_00378">
    <property type="entry name" value="Exonuc_7_L"/>
    <property type="match status" value="1"/>
</dbReference>
<dbReference type="GO" id="GO:0006308">
    <property type="term" value="P:DNA catabolic process"/>
    <property type="evidence" value="ECO:0007669"/>
    <property type="project" value="UniProtKB-UniRule"/>
</dbReference>
<evidence type="ECO:0000313" key="9">
    <source>
        <dbReference type="EMBL" id="CZE45892.1"/>
    </source>
</evidence>
<comment type="similarity">
    <text evidence="5 6">Belongs to the XseA family.</text>
</comment>
<reference evidence="9 10" key="1">
    <citation type="submission" date="2016-02" db="EMBL/GenBank/DDBJ databases">
        <authorList>
            <consortium name="Pathogen Informatics"/>
        </authorList>
    </citation>
    <scope>NUCLEOTIDE SEQUENCE [LARGE SCALE GENOMIC DNA]</scope>
    <source>
        <strain evidence="9 10">RC20</strain>
    </source>
</reference>
<evidence type="ECO:0000256" key="6">
    <source>
        <dbReference type="RuleBase" id="RU004355"/>
    </source>
</evidence>
<dbReference type="GO" id="GO:0009318">
    <property type="term" value="C:exodeoxyribonuclease VII complex"/>
    <property type="evidence" value="ECO:0007669"/>
    <property type="project" value="UniProtKB-UniRule"/>
</dbReference>
<keyword evidence="2 5" id="KW-0540">Nuclease</keyword>
<dbReference type="EC" id="3.1.11.6" evidence="5"/>
<comment type="function">
    <text evidence="5">Bidirectionally degrades single-stranded DNA into large acid-insoluble oligonucleotides, which are then degraded further into small acid-soluble oligonucleotides.</text>
</comment>
<keyword evidence="10" id="KW-1185">Reference proteome</keyword>
<evidence type="ECO:0000256" key="4">
    <source>
        <dbReference type="ARBA" id="ARBA00022839"/>
    </source>
</evidence>